<evidence type="ECO:0000313" key="2">
    <source>
        <dbReference type="Proteomes" id="UP001601197"/>
    </source>
</evidence>
<gene>
    <name evidence="1" type="ORF">ACFYNZ_30865</name>
</gene>
<dbReference type="Proteomes" id="UP001601197">
    <property type="component" value="Unassembled WGS sequence"/>
</dbReference>
<proteinExistence type="predicted"/>
<evidence type="ECO:0000313" key="1">
    <source>
        <dbReference type="EMBL" id="MFE9173810.1"/>
    </source>
</evidence>
<organism evidence="1 2">
    <name type="scientific">Streptomyces kebangsaanensis</name>
    <dbReference type="NCBI Taxonomy" id="864058"/>
    <lineage>
        <taxon>Bacteria</taxon>
        <taxon>Bacillati</taxon>
        <taxon>Actinomycetota</taxon>
        <taxon>Actinomycetes</taxon>
        <taxon>Kitasatosporales</taxon>
        <taxon>Streptomycetaceae</taxon>
        <taxon>Streptomyces</taxon>
    </lineage>
</organism>
<reference evidence="1 2" key="1">
    <citation type="submission" date="2024-10" db="EMBL/GenBank/DDBJ databases">
        <title>The Natural Products Discovery Center: Release of the First 8490 Sequenced Strains for Exploring Actinobacteria Biosynthetic Diversity.</title>
        <authorList>
            <person name="Kalkreuter E."/>
            <person name="Kautsar S.A."/>
            <person name="Yang D."/>
            <person name="Bader C.D."/>
            <person name="Teijaro C.N."/>
            <person name="Fluegel L."/>
            <person name="Davis C.M."/>
            <person name="Simpson J.R."/>
            <person name="Lauterbach L."/>
            <person name="Steele A.D."/>
            <person name="Gui C."/>
            <person name="Meng S."/>
            <person name="Li G."/>
            <person name="Viehrig K."/>
            <person name="Ye F."/>
            <person name="Su P."/>
            <person name="Kiefer A.F."/>
            <person name="Nichols A."/>
            <person name="Cepeda A.J."/>
            <person name="Yan W."/>
            <person name="Fan B."/>
            <person name="Jiang Y."/>
            <person name="Adhikari A."/>
            <person name="Zheng C.-J."/>
            <person name="Schuster L."/>
            <person name="Cowan T.M."/>
            <person name="Smanski M.J."/>
            <person name="Chevrette M.G."/>
            <person name="De Carvalho L.P.S."/>
            <person name="Shen B."/>
        </authorList>
    </citation>
    <scope>NUCLEOTIDE SEQUENCE [LARGE SCALE GENOMIC DNA]</scope>
    <source>
        <strain evidence="1 2">NPDC007147</strain>
    </source>
</reference>
<keyword evidence="2" id="KW-1185">Reference proteome</keyword>
<protein>
    <submittedName>
        <fullName evidence="1">Antitoxin</fullName>
    </submittedName>
</protein>
<dbReference type="InterPro" id="IPR028037">
    <property type="entry name" value="Antitoxin_Rv0909/MT0933"/>
</dbReference>
<dbReference type="Pfam" id="PF14013">
    <property type="entry name" value="MT0933_antitox"/>
    <property type="match status" value="1"/>
</dbReference>
<accession>A0ABW6L119</accession>
<comment type="caution">
    <text evidence="1">The sequence shown here is derived from an EMBL/GenBank/DDBJ whole genome shotgun (WGS) entry which is preliminary data.</text>
</comment>
<dbReference type="RefSeq" id="WP_388352949.1">
    <property type="nucleotide sequence ID" value="NZ_JBIAFJ010000040.1"/>
</dbReference>
<name>A0ABW6L119_9ACTN</name>
<sequence>MFDKLKDLKNLTHLKDKVEDIAEAHGGKISEGLEKVGGFIDDKTGRKHSGTIDTAVDKAQGLVEKLGDKKA</sequence>
<dbReference type="EMBL" id="JBIAFJ010000040">
    <property type="protein sequence ID" value="MFE9173810.1"/>
    <property type="molecule type" value="Genomic_DNA"/>
</dbReference>